<dbReference type="SUPFAM" id="SSF52343">
    <property type="entry name" value="Ferredoxin reductase-like, C-terminal NADP-linked domain"/>
    <property type="match status" value="1"/>
</dbReference>
<dbReference type="Proteomes" id="UP001491310">
    <property type="component" value="Unassembled WGS sequence"/>
</dbReference>
<gene>
    <name evidence="2" type="ORF">WJX75_006529</name>
</gene>
<dbReference type="PANTHER" id="PTHR47215">
    <property type="match status" value="1"/>
</dbReference>
<protein>
    <recommendedName>
        <fullName evidence="4">FAD-binding FR-type domain-containing protein</fullName>
    </recommendedName>
</protein>
<evidence type="ECO:0008006" key="4">
    <source>
        <dbReference type="Google" id="ProtNLM"/>
    </source>
</evidence>
<reference evidence="2 3" key="1">
    <citation type="journal article" date="2024" name="Nat. Commun.">
        <title>Phylogenomics reveals the evolutionary origins of lichenization in chlorophyte algae.</title>
        <authorList>
            <person name="Puginier C."/>
            <person name="Libourel C."/>
            <person name="Otte J."/>
            <person name="Skaloud P."/>
            <person name="Haon M."/>
            <person name="Grisel S."/>
            <person name="Petersen M."/>
            <person name="Berrin J.G."/>
            <person name="Delaux P.M."/>
            <person name="Dal Grande F."/>
            <person name="Keller J."/>
        </authorList>
    </citation>
    <scope>NUCLEOTIDE SEQUENCE [LARGE SCALE GENOMIC DNA]</scope>
    <source>
        <strain evidence="2 3">SAG 216-7</strain>
    </source>
</reference>
<evidence type="ECO:0000256" key="1">
    <source>
        <dbReference type="SAM" id="MobiDB-lite"/>
    </source>
</evidence>
<comment type="caution">
    <text evidence="2">The sequence shown here is derived from an EMBL/GenBank/DDBJ whole genome shotgun (WGS) entry which is preliminary data.</text>
</comment>
<dbReference type="EMBL" id="JALJOT010000006">
    <property type="protein sequence ID" value="KAK9909713.1"/>
    <property type="molecule type" value="Genomic_DNA"/>
</dbReference>
<dbReference type="InterPro" id="IPR039261">
    <property type="entry name" value="FNR_nucleotide-bd"/>
</dbReference>
<dbReference type="PANTHER" id="PTHR47215:SF3">
    <property type="entry name" value="FAD-BINDING FR-TYPE DOMAIN-CONTAINING PROTEIN"/>
    <property type="match status" value="1"/>
</dbReference>
<feature type="region of interest" description="Disordered" evidence="1">
    <location>
        <begin position="338"/>
        <end position="359"/>
    </location>
</feature>
<evidence type="ECO:0000313" key="3">
    <source>
        <dbReference type="Proteomes" id="UP001491310"/>
    </source>
</evidence>
<proteinExistence type="predicted"/>
<feature type="compositionally biased region" description="Basic and acidic residues" evidence="1">
    <location>
        <begin position="347"/>
        <end position="359"/>
    </location>
</feature>
<name>A0ABR2YRZ2_9CHLO</name>
<evidence type="ECO:0000313" key="2">
    <source>
        <dbReference type="EMBL" id="KAK9909713.1"/>
    </source>
</evidence>
<keyword evidence="3" id="KW-1185">Reference proteome</keyword>
<sequence>MELTIFHSAGVCGCAKEQNASQPRHAEKGASLVAKAIKSLTEKEEEDLLQYKDRDQWYLPKFVADDAPDWNPGKFVRSRQLAPGVKEVVLEIEISREQIPLRNAYKHIGQKANIRVNSGVDTVLPVARGPFPQELNKQALFRARLDMHAGEIKAVKEVDSVKAELPLLVYQDEAPDVYKMADDDAVEIGPFVGSGMNLRGPIISIYTFPTIVIFCEGRGIAAAKALVEAQPSEGGLNFPYREDVRMYYRAPNQDALCFRDELEEWESKYGCKVITSTRGTFQDMFDDDDTLAYEPVSTAAIILTGDDEEAEAAALEVCKEAEITEIAIDNREQTQSVYLVKGSEGPMKSDRKKDPSADT</sequence>
<accession>A0ABR2YRZ2</accession>
<organism evidence="2 3">
    <name type="scientific">Coccomyxa subellipsoidea</name>
    <dbReference type="NCBI Taxonomy" id="248742"/>
    <lineage>
        <taxon>Eukaryota</taxon>
        <taxon>Viridiplantae</taxon>
        <taxon>Chlorophyta</taxon>
        <taxon>core chlorophytes</taxon>
        <taxon>Trebouxiophyceae</taxon>
        <taxon>Trebouxiophyceae incertae sedis</taxon>
        <taxon>Coccomyxaceae</taxon>
        <taxon>Coccomyxa</taxon>
    </lineage>
</organism>